<organism evidence="2 3">
    <name type="scientific">Novosphingobium panipatense</name>
    <dbReference type="NCBI Taxonomy" id="428991"/>
    <lineage>
        <taxon>Bacteria</taxon>
        <taxon>Pseudomonadati</taxon>
        <taxon>Pseudomonadota</taxon>
        <taxon>Alphaproteobacteria</taxon>
        <taxon>Sphingomonadales</taxon>
        <taxon>Sphingomonadaceae</taxon>
        <taxon>Novosphingobium</taxon>
    </lineage>
</organism>
<sequence>MNIGTRRPGRKLPLGGAVAIVVLLSLLALGTVAWYDAGVEPVVDQTISVPVPELQAARPSGEQAK</sequence>
<keyword evidence="1" id="KW-0472">Membrane</keyword>
<proteinExistence type="predicted"/>
<protein>
    <submittedName>
        <fullName evidence="2">Uncharacterized protein</fullName>
    </submittedName>
</protein>
<dbReference type="EMBL" id="FXUI01000007">
    <property type="protein sequence ID" value="SMP74852.1"/>
    <property type="molecule type" value="Genomic_DNA"/>
</dbReference>
<gene>
    <name evidence="2" type="ORF">SAMN06296065_107181</name>
</gene>
<keyword evidence="1" id="KW-1133">Transmembrane helix</keyword>
<keyword evidence="1" id="KW-0812">Transmembrane</keyword>
<feature type="transmembrane region" description="Helical" evidence="1">
    <location>
        <begin position="12"/>
        <end position="35"/>
    </location>
</feature>
<name>A0ABY1QP38_9SPHN</name>
<evidence type="ECO:0000313" key="3">
    <source>
        <dbReference type="Proteomes" id="UP001157910"/>
    </source>
</evidence>
<comment type="caution">
    <text evidence="2">The sequence shown here is derived from an EMBL/GenBank/DDBJ whole genome shotgun (WGS) entry which is preliminary data.</text>
</comment>
<dbReference type="RefSeq" id="WP_283406561.1">
    <property type="nucleotide sequence ID" value="NZ_FXUI01000007.1"/>
</dbReference>
<evidence type="ECO:0000256" key="1">
    <source>
        <dbReference type="SAM" id="Phobius"/>
    </source>
</evidence>
<evidence type="ECO:0000313" key="2">
    <source>
        <dbReference type="EMBL" id="SMP74852.1"/>
    </source>
</evidence>
<accession>A0ABY1QP38</accession>
<dbReference type="Proteomes" id="UP001157910">
    <property type="component" value="Unassembled WGS sequence"/>
</dbReference>
<reference evidence="2 3" key="1">
    <citation type="submission" date="2017-05" db="EMBL/GenBank/DDBJ databases">
        <authorList>
            <person name="Varghese N."/>
            <person name="Submissions S."/>
        </authorList>
    </citation>
    <scope>NUCLEOTIDE SEQUENCE [LARGE SCALE GENOMIC DNA]</scope>
    <source>
        <strain evidence="2 3">SM16</strain>
    </source>
</reference>
<keyword evidence="3" id="KW-1185">Reference proteome</keyword>